<feature type="compositionally biased region" description="Basic and acidic residues" evidence="13">
    <location>
        <begin position="441"/>
        <end position="492"/>
    </location>
</feature>
<dbReference type="GO" id="GO:0008270">
    <property type="term" value="F:zinc ion binding"/>
    <property type="evidence" value="ECO:0007669"/>
    <property type="project" value="UniProtKB-KW"/>
</dbReference>
<comment type="subcellular location">
    <subcellularLocation>
        <location evidence="1">Nucleus</location>
    </subcellularLocation>
</comment>
<dbReference type="PROSITE" id="PS00028">
    <property type="entry name" value="ZINC_FINGER_C2H2_1"/>
    <property type="match status" value="3"/>
</dbReference>
<evidence type="ECO:0000256" key="1">
    <source>
        <dbReference type="ARBA" id="ARBA00004123"/>
    </source>
</evidence>
<evidence type="ECO:0000256" key="10">
    <source>
        <dbReference type="ARBA" id="ARBA00061755"/>
    </source>
</evidence>
<feature type="region of interest" description="Disordered" evidence="13">
    <location>
        <begin position="132"/>
        <end position="156"/>
    </location>
</feature>
<dbReference type="SMART" id="SM00355">
    <property type="entry name" value="ZnF_C2H2"/>
    <property type="match status" value="7"/>
</dbReference>
<dbReference type="PANTHER" id="PTHR24403:SF106">
    <property type="entry name" value="PR_SET DOMAIN 13"/>
    <property type="match status" value="1"/>
</dbReference>
<evidence type="ECO:0000256" key="5">
    <source>
        <dbReference type="ARBA" id="ARBA00022771"/>
    </source>
</evidence>
<evidence type="ECO:0000256" key="7">
    <source>
        <dbReference type="ARBA" id="ARBA00022833"/>
    </source>
</evidence>
<evidence type="ECO:0000256" key="9">
    <source>
        <dbReference type="ARBA" id="ARBA00060356"/>
    </source>
</evidence>
<keyword evidence="5" id="KW-0863">Zinc-finger</keyword>
<feature type="domain" description="C2H2-type" evidence="14">
    <location>
        <begin position="911"/>
        <end position="932"/>
    </location>
</feature>
<feature type="compositionally biased region" description="Polar residues" evidence="13">
    <location>
        <begin position="825"/>
        <end position="843"/>
    </location>
</feature>
<feature type="compositionally biased region" description="Polar residues" evidence="13">
    <location>
        <begin position="189"/>
        <end position="199"/>
    </location>
</feature>
<evidence type="ECO:0000256" key="6">
    <source>
        <dbReference type="ARBA" id="ARBA00022782"/>
    </source>
</evidence>
<dbReference type="Proteomes" id="UP001353858">
    <property type="component" value="Unassembled WGS sequence"/>
</dbReference>
<evidence type="ECO:0000256" key="2">
    <source>
        <dbReference type="ARBA" id="ARBA00022473"/>
    </source>
</evidence>
<feature type="region of interest" description="Disordered" evidence="13">
    <location>
        <begin position="441"/>
        <end position="496"/>
    </location>
</feature>
<feature type="compositionally biased region" description="Polar residues" evidence="13">
    <location>
        <begin position="235"/>
        <end position="253"/>
    </location>
</feature>
<dbReference type="PANTHER" id="PTHR24403">
    <property type="entry name" value="ZINC FINGER PROTEIN"/>
    <property type="match status" value="1"/>
</dbReference>
<feature type="compositionally biased region" description="Acidic residues" evidence="13">
    <location>
        <begin position="47"/>
        <end position="75"/>
    </location>
</feature>
<evidence type="ECO:0000256" key="13">
    <source>
        <dbReference type="SAM" id="MobiDB-lite"/>
    </source>
</evidence>
<feature type="region of interest" description="Disordered" evidence="13">
    <location>
        <begin position="175"/>
        <end position="265"/>
    </location>
</feature>
<evidence type="ECO:0000256" key="3">
    <source>
        <dbReference type="ARBA" id="ARBA00022723"/>
    </source>
</evidence>
<accession>A0AAN7S899</accession>
<feature type="region of interest" description="Disordered" evidence="13">
    <location>
        <begin position="825"/>
        <end position="864"/>
    </location>
</feature>
<keyword evidence="4" id="KW-0677">Repeat</keyword>
<evidence type="ECO:0000256" key="11">
    <source>
        <dbReference type="ARBA" id="ARBA00071730"/>
    </source>
</evidence>
<feature type="compositionally biased region" description="Acidic residues" evidence="13">
    <location>
        <begin position="254"/>
        <end position="263"/>
    </location>
</feature>
<dbReference type="EMBL" id="JARPUR010000004">
    <property type="protein sequence ID" value="KAK4877231.1"/>
    <property type="molecule type" value="Genomic_DNA"/>
</dbReference>
<dbReference type="InterPro" id="IPR013087">
    <property type="entry name" value="Znf_C2H2_type"/>
</dbReference>
<dbReference type="FunFam" id="3.30.160.60:FF:001612">
    <property type="entry name" value="MEP-1, isoform A"/>
    <property type="match status" value="1"/>
</dbReference>
<keyword evidence="16" id="KW-1185">Reference proteome</keyword>
<feature type="compositionally biased region" description="Polar residues" evidence="13">
    <location>
        <begin position="1048"/>
        <end position="1083"/>
    </location>
</feature>
<sequence length="1083" mass="119918">MVHRGYWAMAAITEMGEVDENHSNEDSIRDGVSVNGDICDYNKDRDEENDDVIESTNISEDEVIEQEDNASDNDDGLQIQEIDSVEGHYVEDEEEDEKMEVEEIVSDEQIHEINNSDDEDELEMSKLNEVSNGVNSLDDADSDKIDDSNSIIINDPAEGDCEDVVILDDRDAIENGTIDMTEDDMEGIETNSKASSESEVINIDETPTKKKKTSSDSGAPRRSNRNLNRDKKTYLKTSPKQSNLNVQKPYNSSEESDIEEVLPEDPLAVIDTTPRTAKVLPKKSRMSSSTIVVKDTKCLAEIASKSSANNNNKKEPTLVIIDTNSILSGRGPVPIAQKPPVPNTAISNTFSMLPMALPAQGIYPANMRATITPIPMTPSTVSIASATKTTPSSTTPAVLPTLTDDMFVVEAPSFIVPYVYEKPPLKELKEFIKVLEDEIKREEKEESESESKDKNETDKSEEGDDKNESNKKDSDVVIISDKENSKGDKDIELELPSMPIPNPMALASELRKPATYFDSPLGKFFMGIGYGLVQEAVQTDLLKQQKRKRDRENGQNIETMRTISSLIKNLEFTKENNEPYRMPIKKCEFCSFKTESLLAMAFHLETPHMKNYVYRCNFCPHEVRSPHDILFHMELKHGVRGRLERAPAFHQCPNCPFEDNQKGKLSRHSVACMRKFKPERNLEPPADFEPPAKIPRAPRMKQQGIGSAAAVYQAMARSSQYQMMSKLANNNTTAALQRGRGRPSLGIPIKHTAQSVRPASTNVLYKPTGNMSGGSVLVPTNYQLSGNQLYQVVGSPEMGGHIGHGVATAFLPNLSTTSNSLAIQQQQTSINKTKSSQQPSISITPLPRGTPAPGTPATAKPGDSNSKNSFVICEICDGYIKDLEQLRNHMQWIHKVKIHPKMIYNRPPLNCQKCQFRFFTDQGLERHLLGSHGLVTSSMQEAANRSKDSGRCPVCGRVYQWKLLNHVARDHNVTLKPAHLSYKCTVCTATFGMYKQFESHVYSAHSVVAKRVMDKKNSAAASSSSSKSESVLKPLKINDEITIIPQPAKSTNGDSNDDSVPSTSGLSASRTSNGNTSSGKIEF</sequence>
<protein>
    <recommendedName>
        <fullName evidence="11">MOG interacting and ectopic P-granules protein 1</fullName>
    </recommendedName>
    <alternativeName>
        <fullName evidence="12">Nuclear zinc finger protein</fullName>
    </alternativeName>
</protein>
<proteinExistence type="predicted"/>
<gene>
    <name evidence="15" type="ORF">RN001_009737</name>
</gene>
<organism evidence="15 16">
    <name type="scientific">Aquatica leii</name>
    <dbReference type="NCBI Taxonomy" id="1421715"/>
    <lineage>
        <taxon>Eukaryota</taxon>
        <taxon>Metazoa</taxon>
        <taxon>Ecdysozoa</taxon>
        <taxon>Arthropoda</taxon>
        <taxon>Hexapoda</taxon>
        <taxon>Insecta</taxon>
        <taxon>Pterygota</taxon>
        <taxon>Neoptera</taxon>
        <taxon>Endopterygota</taxon>
        <taxon>Coleoptera</taxon>
        <taxon>Polyphaga</taxon>
        <taxon>Elateriformia</taxon>
        <taxon>Elateroidea</taxon>
        <taxon>Lampyridae</taxon>
        <taxon>Luciolinae</taxon>
        <taxon>Aquatica</taxon>
    </lineage>
</organism>
<comment type="caution">
    <text evidence="15">The sequence shown here is derived from an EMBL/GenBank/DDBJ whole genome shotgun (WGS) entry which is preliminary data.</text>
</comment>
<name>A0AAN7S899_9COLE</name>
<evidence type="ECO:0000313" key="16">
    <source>
        <dbReference type="Proteomes" id="UP001353858"/>
    </source>
</evidence>
<dbReference type="GO" id="GO:0030154">
    <property type="term" value="P:cell differentiation"/>
    <property type="evidence" value="ECO:0007669"/>
    <property type="project" value="UniProtKB-KW"/>
</dbReference>
<keyword evidence="3" id="KW-0479">Metal-binding</keyword>
<evidence type="ECO:0000256" key="4">
    <source>
        <dbReference type="ARBA" id="ARBA00022737"/>
    </source>
</evidence>
<dbReference type="InterPro" id="IPR050688">
    <property type="entry name" value="Zinc_finger/UBP_domain"/>
</dbReference>
<dbReference type="Gene3D" id="3.30.160.60">
    <property type="entry name" value="Classic Zinc Finger"/>
    <property type="match status" value="2"/>
</dbReference>
<keyword evidence="6" id="KW-0221">Differentiation</keyword>
<evidence type="ECO:0000256" key="8">
    <source>
        <dbReference type="ARBA" id="ARBA00023242"/>
    </source>
</evidence>
<reference evidence="16" key="1">
    <citation type="submission" date="2023-01" db="EMBL/GenBank/DDBJ databases">
        <title>Key to firefly adult light organ development and bioluminescence: homeobox transcription factors regulate luciferase expression and transportation to peroxisome.</title>
        <authorList>
            <person name="Fu X."/>
        </authorList>
    </citation>
    <scope>NUCLEOTIDE SEQUENCE [LARGE SCALE GENOMIC DNA]</scope>
</reference>
<dbReference type="GO" id="GO:0005634">
    <property type="term" value="C:nucleus"/>
    <property type="evidence" value="ECO:0007669"/>
    <property type="project" value="UniProtKB-SubCell"/>
</dbReference>
<dbReference type="GO" id="GO:0045944">
    <property type="term" value="P:positive regulation of transcription by RNA polymerase II"/>
    <property type="evidence" value="ECO:0007669"/>
    <property type="project" value="TreeGrafter"/>
</dbReference>
<evidence type="ECO:0000313" key="15">
    <source>
        <dbReference type="EMBL" id="KAK4877231.1"/>
    </source>
</evidence>
<feature type="domain" description="C2H2-type" evidence="14">
    <location>
        <begin position="984"/>
        <end position="1005"/>
    </location>
</feature>
<dbReference type="AlphaFoldDB" id="A0AAN7S899"/>
<keyword evidence="8" id="KW-0539">Nucleus</keyword>
<feature type="region of interest" description="Disordered" evidence="13">
    <location>
        <begin position="1043"/>
        <end position="1083"/>
    </location>
</feature>
<evidence type="ECO:0000256" key="12">
    <source>
        <dbReference type="ARBA" id="ARBA00080128"/>
    </source>
</evidence>
<feature type="region of interest" description="Disordered" evidence="13">
    <location>
        <begin position="41"/>
        <end position="78"/>
    </location>
</feature>
<evidence type="ECO:0000259" key="14">
    <source>
        <dbReference type="PROSITE" id="PS00028"/>
    </source>
</evidence>
<comment type="function">
    <text evidence="9">Has a broad role in development, specifically in the genetic pathway SynMuvB that negatively regulates specification of the vulval cell fate. Required for fem-3 3'-UTR-mediated repression in the regulation of the sperm/oocyte switch. Acts by regulating the translation of fem-3 mRNA, by binding to its 3'-UTR.</text>
</comment>
<keyword evidence="7" id="KW-0862">Zinc</keyword>
<feature type="domain" description="C2H2-type" evidence="14">
    <location>
        <begin position="873"/>
        <end position="894"/>
    </location>
</feature>
<keyword evidence="2" id="KW-0217">Developmental protein</keyword>
<comment type="subunit">
    <text evidence="10">Interacts with hda-1, let-418, lin-1, mog-1, mog-4, mog-5, mog-6, pie-1 and unc-98.</text>
</comment>